<dbReference type="AlphaFoldDB" id="A0A4R0JTV6"/>
<keyword evidence="1" id="KW-0732">Signal</keyword>
<comment type="caution">
    <text evidence="2">The sequence shown here is derived from an EMBL/GenBank/DDBJ whole genome shotgun (WGS) entry which is preliminary data.</text>
</comment>
<reference evidence="2 3" key="1">
    <citation type="submission" date="2019-02" db="EMBL/GenBank/DDBJ databases">
        <title>Kribbella capetownensis sp. nov. and Kribbella speibonae sp. nov., isolated from soil.</title>
        <authorList>
            <person name="Curtis S.M."/>
            <person name="Norton I."/>
            <person name="Everest G.J."/>
            <person name="Meyers P.R."/>
        </authorList>
    </citation>
    <scope>NUCLEOTIDE SEQUENCE [LARGE SCALE GENOMIC DNA]</scope>
    <source>
        <strain evidence="2 3">NRRL B-24813</strain>
    </source>
</reference>
<gene>
    <name evidence="2" type="ORF">E0H73_42350</name>
</gene>
<feature type="signal peptide" evidence="1">
    <location>
        <begin position="1"/>
        <end position="27"/>
    </location>
</feature>
<evidence type="ECO:0000256" key="1">
    <source>
        <dbReference type="SAM" id="SignalP"/>
    </source>
</evidence>
<protein>
    <recommendedName>
        <fullName evidence="4">Secreted protein</fullName>
    </recommendedName>
</protein>
<name>A0A4R0JTV6_9ACTN</name>
<organism evidence="2 3">
    <name type="scientific">Kribbella pittospori</name>
    <dbReference type="NCBI Taxonomy" id="722689"/>
    <lineage>
        <taxon>Bacteria</taxon>
        <taxon>Bacillati</taxon>
        <taxon>Actinomycetota</taxon>
        <taxon>Actinomycetes</taxon>
        <taxon>Propionibacteriales</taxon>
        <taxon>Kribbellaceae</taxon>
        <taxon>Kribbella</taxon>
    </lineage>
</organism>
<evidence type="ECO:0000313" key="3">
    <source>
        <dbReference type="Proteomes" id="UP000291144"/>
    </source>
</evidence>
<feature type="chain" id="PRO_5020626573" description="Secreted protein" evidence="1">
    <location>
        <begin position="28"/>
        <end position="139"/>
    </location>
</feature>
<dbReference type="RefSeq" id="WP_131366398.1">
    <property type="nucleotide sequence ID" value="NZ_SJKB01000026.1"/>
</dbReference>
<accession>A0A4R0JTV6</accession>
<dbReference type="Proteomes" id="UP000291144">
    <property type="component" value="Unassembled WGS sequence"/>
</dbReference>
<dbReference type="OrthoDB" id="3634440at2"/>
<sequence>MRKRTFALTSAVALLLGSTINAVPANATDNKFWACVWESCTGSSTSGTITWLNRTATLSGTVFKDEGVDYSVTAIFDAFAGTTKVDTQTRTSRGTDPTMSIGFTIGDPDLVGGIDRIRVQICENDLTPPFCGVQQNFWR</sequence>
<evidence type="ECO:0008006" key="4">
    <source>
        <dbReference type="Google" id="ProtNLM"/>
    </source>
</evidence>
<evidence type="ECO:0000313" key="2">
    <source>
        <dbReference type="EMBL" id="TCC49584.1"/>
    </source>
</evidence>
<dbReference type="EMBL" id="SJKB01000026">
    <property type="protein sequence ID" value="TCC49584.1"/>
    <property type="molecule type" value="Genomic_DNA"/>
</dbReference>
<proteinExistence type="predicted"/>
<keyword evidence="3" id="KW-1185">Reference proteome</keyword>